<keyword evidence="3" id="KW-0862">Zinc</keyword>
<dbReference type="InterPro" id="IPR013083">
    <property type="entry name" value="Znf_RING/FYVE/PHD"/>
</dbReference>
<evidence type="ECO:0000256" key="2">
    <source>
        <dbReference type="ARBA" id="ARBA00022771"/>
    </source>
</evidence>
<evidence type="ECO:0000313" key="8">
    <source>
        <dbReference type="Proteomes" id="UP001165121"/>
    </source>
</evidence>
<organism evidence="7 8">
    <name type="scientific">Phytophthora fragariaefolia</name>
    <dbReference type="NCBI Taxonomy" id="1490495"/>
    <lineage>
        <taxon>Eukaryota</taxon>
        <taxon>Sar</taxon>
        <taxon>Stramenopiles</taxon>
        <taxon>Oomycota</taxon>
        <taxon>Peronosporomycetes</taxon>
        <taxon>Peronosporales</taxon>
        <taxon>Peronosporaceae</taxon>
        <taxon>Phytophthora</taxon>
    </lineage>
</organism>
<protein>
    <submittedName>
        <fullName evidence="7">Unnamed protein product</fullName>
    </submittedName>
</protein>
<dbReference type="SUPFAM" id="SSF57903">
    <property type="entry name" value="FYVE/PHD zinc finger"/>
    <property type="match status" value="1"/>
</dbReference>
<dbReference type="Gene3D" id="3.30.40.10">
    <property type="entry name" value="Zinc/RING finger domain, C3HC4 (zinc finger)"/>
    <property type="match status" value="1"/>
</dbReference>
<dbReference type="InterPro" id="IPR017455">
    <property type="entry name" value="Znf_FYVE-rel"/>
</dbReference>
<evidence type="ECO:0000256" key="5">
    <source>
        <dbReference type="SAM" id="MobiDB-lite"/>
    </source>
</evidence>
<feature type="region of interest" description="Disordered" evidence="5">
    <location>
        <begin position="1"/>
        <end position="23"/>
    </location>
</feature>
<name>A0A9W6XYE7_9STRA</name>
<dbReference type="InterPro" id="IPR011011">
    <property type="entry name" value="Znf_FYVE_PHD"/>
</dbReference>
<evidence type="ECO:0000256" key="3">
    <source>
        <dbReference type="ARBA" id="ARBA00022833"/>
    </source>
</evidence>
<dbReference type="GO" id="GO:0008270">
    <property type="term" value="F:zinc ion binding"/>
    <property type="evidence" value="ECO:0007669"/>
    <property type="project" value="UniProtKB-KW"/>
</dbReference>
<keyword evidence="2 4" id="KW-0863">Zinc-finger</keyword>
<evidence type="ECO:0000256" key="4">
    <source>
        <dbReference type="PROSITE-ProRule" id="PRU00091"/>
    </source>
</evidence>
<evidence type="ECO:0000259" key="6">
    <source>
        <dbReference type="PROSITE" id="PS50178"/>
    </source>
</evidence>
<keyword evidence="1" id="KW-0479">Metal-binding</keyword>
<dbReference type="CDD" id="cd00065">
    <property type="entry name" value="FYVE_like_SF"/>
    <property type="match status" value="1"/>
</dbReference>
<dbReference type="AlphaFoldDB" id="A0A9W6XYE7"/>
<reference evidence="7" key="1">
    <citation type="submission" date="2023-04" db="EMBL/GenBank/DDBJ databases">
        <title>Phytophthora fragariaefolia NBRC 109709.</title>
        <authorList>
            <person name="Ichikawa N."/>
            <person name="Sato H."/>
            <person name="Tonouchi N."/>
        </authorList>
    </citation>
    <scope>NUCLEOTIDE SEQUENCE</scope>
    <source>
        <strain evidence="7">NBRC 109709</strain>
    </source>
</reference>
<dbReference type="EMBL" id="BSXT01002653">
    <property type="protein sequence ID" value="GMF50134.1"/>
    <property type="molecule type" value="Genomic_DNA"/>
</dbReference>
<evidence type="ECO:0000313" key="7">
    <source>
        <dbReference type="EMBL" id="GMF50134.1"/>
    </source>
</evidence>
<gene>
    <name evidence="7" type="ORF">Pfra01_001993700</name>
</gene>
<dbReference type="Pfam" id="PF01363">
    <property type="entry name" value="FYVE"/>
    <property type="match status" value="1"/>
</dbReference>
<proteinExistence type="predicted"/>
<dbReference type="PANTHER" id="PTHR43102">
    <property type="entry name" value="SLR1143 PROTEIN"/>
    <property type="match status" value="1"/>
</dbReference>
<keyword evidence="8" id="KW-1185">Reference proteome</keyword>
<dbReference type="PANTHER" id="PTHR43102:SF2">
    <property type="entry name" value="GAF DOMAIN-CONTAINING PROTEIN"/>
    <property type="match status" value="1"/>
</dbReference>
<feature type="compositionally biased region" description="Basic residues" evidence="5">
    <location>
        <begin position="715"/>
        <end position="727"/>
    </location>
</feature>
<evidence type="ECO:0000256" key="1">
    <source>
        <dbReference type="ARBA" id="ARBA00022723"/>
    </source>
</evidence>
<dbReference type="InterPro" id="IPR029016">
    <property type="entry name" value="GAF-like_dom_sf"/>
</dbReference>
<dbReference type="OrthoDB" id="21225at2759"/>
<dbReference type="SUPFAM" id="SSF55781">
    <property type="entry name" value="GAF domain-like"/>
    <property type="match status" value="1"/>
</dbReference>
<dbReference type="InterPro" id="IPR000306">
    <property type="entry name" value="Znf_FYVE"/>
</dbReference>
<comment type="caution">
    <text evidence="7">The sequence shown here is derived from an EMBL/GenBank/DDBJ whole genome shotgun (WGS) entry which is preliminary data.</text>
</comment>
<dbReference type="Proteomes" id="UP001165121">
    <property type="component" value="Unassembled WGS sequence"/>
</dbReference>
<feature type="region of interest" description="Disordered" evidence="5">
    <location>
        <begin position="487"/>
        <end position="510"/>
    </location>
</feature>
<feature type="compositionally biased region" description="Basic residues" evidence="5">
    <location>
        <begin position="489"/>
        <end position="506"/>
    </location>
</feature>
<dbReference type="Pfam" id="PF01590">
    <property type="entry name" value="GAF"/>
    <property type="match status" value="1"/>
</dbReference>
<dbReference type="InterPro" id="IPR003018">
    <property type="entry name" value="GAF"/>
</dbReference>
<feature type="region of interest" description="Disordered" evidence="5">
    <location>
        <begin position="701"/>
        <end position="731"/>
    </location>
</feature>
<feature type="domain" description="FYVE-type" evidence="6">
    <location>
        <begin position="340"/>
        <end position="394"/>
    </location>
</feature>
<dbReference type="PROSITE" id="PS50178">
    <property type="entry name" value="ZF_FYVE"/>
    <property type="match status" value="1"/>
</dbReference>
<sequence>MHNGFARQQRDPPRGSIAIGEAGNDSPSGLVAKIYGRDRMVFSRQQICDDLLSSLPKLHAALRSNPSRNERVWRRTSRAGSRVKSFELVGVPRMTGAPMAAKCTTMEALNGKRFEGGEVLYRERCRLKHNNTSNNESQALLGVQMAALRPSWKTRLNPSHFCRPEHQNTQRLCFSSLTYRYPGSDRAVHVMKTLPKRIHDQIIPRDFRSALRQDADHLGVAFDIETQAVDTDEGSTQITRIFVYAYVAAPRSESSFKDFPGLDSHSGHQRSLPRNDWDQRGPCLVTPEAKHVVELLIHQLSKFEQVIRRRRFGFQSFMLFQPSSTSDAASSSFSQLRTVCQICLKRFNLLRRELYCQICGHPVCGECSQLCDVETQMGDVRENRVCLNCVIRVDSCTFSDEDIIAALGPTVVPLRRRTEWLQLFENDEFGGEILGDDIETASESSDVSCIGDENEEDKLPIQVYSKDQINCSESLVQLGQILSDSKQNNRCRGRSRGRSSISRKKSVTKDSIHGQLEGYVNRSLRHSQDKFPVRNLKTAKLIHDYRYTFDASRTTYDGHPVPPVPVPAREARRLHHIQASGILEPEYDHSALNLLAQVAATRLKCPVESMCSHTVYVDKPLIVKNAHADLRFAQLPVVRDFGIRFYTGFPIRAPDSSIVASLCTSDRVPHGNISTADYAIMQTLADIASQIIAPRGRVINIPRQPRPRASSNCRTKQRWRSRSHSQGKQKTTVTTISRIRHTGAEGMQLDTIYTTRTDV</sequence>
<dbReference type="Gene3D" id="3.30.450.40">
    <property type="match status" value="1"/>
</dbReference>
<accession>A0A9W6XYE7</accession>